<dbReference type="PANTHER" id="PTHR45624">
    <property type="entry name" value="MITOCHONDRIAL BASIC AMINO ACIDS TRANSPORTER-RELATED"/>
    <property type="match status" value="1"/>
</dbReference>
<comment type="subcellular location">
    <subcellularLocation>
        <location evidence="1">Mitochondrion membrane</location>
        <topology evidence="1">Multi-pass membrane protein</topology>
    </subcellularLocation>
</comment>
<dbReference type="VEuPathDB" id="FungiDB:PYU1_G014848"/>
<evidence type="ECO:0000256" key="4">
    <source>
        <dbReference type="ARBA" id="ARBA00022692"/>
    </source>
</evidence>
<proteinExistence type="inferred from homology"/>
<protein>
    <recommendedName>
        <fullName evidence="13">Mitochondrial carrier protein</fullName>
    </recommendedName>
</protein>
<evidence type="ECO:0000256" key="8">
    <source>
        <dbReference type="ARBA" id="ARBA00023136"/>
    </source>
</evidence>
<dbReference type="GO" id="GO:0031966">
    <property type="term" value="C:mitochondrial membrane"/>
    <property type="evidence" value="ECO:0007669"/>
    <property type="project" value="UniProtKB-SubCell"/>
</dbReference>
<evidence type="ECO:0000256" key="6">
    <source>
        <dbReference type="ARBA" id="ARBA00022989"/>
    </source>
</evidence>
<feature type="repeat" description="Solcar" evidence="9">
    <location>
        <begin position="204"/>
        <end position="290"/>
    </location>
</feature>
<reference evidence="11" key="3">
    <citation type="submission" date="2015-02" db="UniProtKB">
        <authorList>
            <consortium name="EnsemblProtists"/>
        </authorList>
    </citation>
    <scope>IDENTIFICATION</scope>
    <source>
        <strain evidence="11">DAOM BR144</strain>
    </source>
</reference>
<dbReference type="Gene3D" id="1.50.40.10">
    <property type="entry name" value="Mitochondrial carrier domain"/>
    <property type="match status" value="2"/>
</dbReference>
<organism evidence="11 12">
    <name type="scientific">Globisporangium ultimum (strain ATCC 200006 / CBS 805.95 / DAOM BR144)</name>
    <name type="common">Pythium ultimum</name>
    <dbReference type="NCBI Taxonomy" id="431595"/>
    <lineage>
        <taxon>Eukaryota</taxon>
        <taxon>Sar</taxon>
        <taxon>Stramenopiles</taxon>
        <taxon>Oomycota</taxon>
        <taxon>Peronosporomycetes</taxon>
        <taxon>Pythiales</taxon>
        <taxon>Pythiaceae</taxon>
        <taxon>Globisporangium</taxon>
    </lineage>
</organism>
<dbReference type="AlphaFoldDB" id="K3XCD0"/>
<evidence type="ECO:0008006" key="13">
    <source>
        <dbReference type="Google" id="ProtNLM"/>
    </source>
</evidence>
<sequence>MESERRALSPAAKSVLAGSMAGMASVVVCHPFDTIRTRLQISPARFHGFFDCARQTIQKETAMGLYKGFLPPFFSQAVYKSVIFTTSSKIRNDLLPCATLLQPYLTPMAVPLISGAIAGGLNAFLVTPVELVRNRLQVQYESQRASRSYRGAYDCIRQVVQREGGLALWRGLPTTVVRDSLGVACYFLGYEFARARLARVDSMNDTAVLLTAGAFGGVSFWAIALPFDTIKSLIQVDGTKGQYIGLVSSTTRLVREHGVSHLFRGWQAAFSRGIPSAAITFWAFDRTSTYLDELDASQ</sequence>
<keyword evidence="3 10" id="KW-0813">Transport</keyword>
<dbReference type="HOGENOM" id="CLU_015166_16_1_1"/>
<dbReference type="PANTHER" id="PTHR45624:SF18">
    <property type="entry name" value="MITOCHONDRIAL SUBSTRATE CARRIER FAMILY PROTEIN D"/>
    <property type="match status" value="1"/>
</dbReference>
<dbReference type="STRING" id="431595.K3XCD0"/>
<evidence type="ECO:0000313" key="11">
    <source>
        <dbReference type="EnsemblProtists" id="PYU1_T014879"/>
    </source>
</evidence>
<evidence type="ECO:0000313" key="12">
    <source>
        <dbReference type="Proteomes" id="UP000019132"/>
    </source>
</evidence>
<dbReference type="Proteomes" id="UP000019132">
    <property type="component" value="Unassembled WGS sequence"/>
</dbReference>
<accession>K3XCD0</accession>
<keyword evidence="6" id="KW-1133">Transmembrane helix</keyword>
<dbReference type="OMA" id="SPWTKSV"/>
<evidence type="ECO:0000256" key="9">
    <source>
        <dbReference type="PROSITE-ProRule" id="PRU00282"/>
    </source>
</evidence>
<reference evidence="12" key="1">
    <citation type="journal article" date="2010" name="Genome Biol.">
        <title>Genome sequence of the necrotrophic plant pathogen Pythium ultimum reveals original pathogenicity mechanisms and effector repertoire.</title>
        <authorList>
            <person name="Levesque C.A."/>
            <person name="Brouwer H."/>
            <person name="Cano L."/>
            <person name="Hamilton J.P."/>
            <person name="Holt C."/>
            <person name="Huitema E."/>
            <person name="Raffaele S."/>
            <person name="Robideau G.P."/>
            <person name="Thines M."/>
            <person name="Win J."/>
            <person name="Zerillo M.M."/>
            <person name="Beakes G.W."/>
            <person name="Boore J.L."/>
            <person name="Busam D."/>
            <person name="Dumas B."/>
            <person name="Ferriera S."/>
            <person name="Fuerstenberg S.I."/>
            <person name="Gachon C.M."/>
            <person name="Gaulin E."/>
            <person name="Govers F."/>
            <person name="Grenville-Briggs L."/>
            <person name="Horner N."/>
            <person name="Hostetler J."/>
            <person name="Jiang R.H."/>
            <person name="Johnson J."/>
            <person name="Krajaejun T."/>
            <person name="Lin H."/>
            <person name="Meijer H.J."/>
            <person name="Moore B."/>
            <person name="Morris P."/>
            <person name="Phuntmart V."/>
            <person name="Puiu D."/>
            <person name="Shetty J."/>
            <person name="Stajich J.E."/>
            <person name="Tripathy S."/>
            <person name="Wawra S."/>
            <person name="van West P."/>
            <person name="Whitty B.R."/>
            <person name="Coutinho P.M."/>
            <person name="Henrissat B."/>
            <person name="Martin F."/>
            <person name="Thomas P.D."/>
            <person name="Tyler B.M."/>
            <person name="De Vries R.P."/>
            <person name="Kamoun S."/>
            <person name="Yandell M."/>
            <person name="Tisserat N."/>
            <person name="Buell C.R."/>
        </authorList>
    </citation>
    <scope>NUCLEOTIDE SEQUENCE</scope>
    <source>
        <strain evidence="12">DAOM:BR144</strain>
    </source>
</reference>
<evidence type="ECO:0000256" key="10">
    <source>
        <dbReference type="RuleBase" id="RU000488"/>
    </source>
</evidence>
<evidence type="ECO:0000256" key="5">
    <source>
        <dbReference type="ARBA" id="ARBA00022737"/>
    </source>
</evidence>
<keyword evidence="4 9" id="KW-0812">Transmembrane</keyword>
<name>K3XCD0_GLOUD</name>
<keyword evidence="5" id="KW-0677">Repeat</keyword>
<dbReference type="InterPro" id="IPR023395">
    <property type="entry name" value="MCP_dom_sf"/>
</dbReference>
<evidence type="ECO:0000256" key="2">
    <source>
        <dbReference type="ARBA" id="ARBA00006375"/>
    </source>
</evidence>
<evidence type="ECO:0000256" key="1">
    <source>
        <dbReference type="ARBA" id="ARBA00004225"/>
    </source>
</evidence>
<feature type="repeat" description="Solcar" evidence="9">
    <location>
        <begin position="9"/>
        <end position="93"/>
    </location>
</feature>
<dbReference type="EnsemblProtists" id="PYU1_T014879">
    <property type="protein sequence ID" value="PYU1_T014879"/>
    <property type="gene ID" value="PYU1_G014848"/>
</dbReference>
<keyword evidence="7" id="KW-0496">Mitochondrion</keyword>
<keyword evidence="8 9" id="KW-0472">Membrane</keyword>
<reference evidence="12" key="2">
    <citation type="submission" date="2010-04" db="EMBL/GenBank/DDBJ databases">
        <authorList>
            <person name="Buell R."/>
            <person name="Hamilton J."/>
            <person name="Hostetler J."/>
        </authorList>
    </citation>
    <scope>NUCLEOTIDE SEQUENCE [LARGE SCALE GENOMIC DNA]</scope>
    <source>
        <strain evidence="12">DAOM:BR144</strain>
    </source>
</reference>
<dbReference type="SUPFAM" id="SSF103506">
    <property type="entry name" value="Mitochondrial carrier"/>
    <property type="match status" value="1"/>
</dbReference>
<comment type="similarity">
    <text evidence="2 10">Belongs to the mitochondrial carrier (TC 2.A.29) family.</text>
</comment>
<evidence type="ECO:0000256" key="3">
    <source>
        <dbReference type="ARBA" id="ARBA00022448"/>
    </source>
</evidence>
<dbReference type="InterPro" id="IPR018108">
    <property type="entry name" value="MCP_transmembrane"/>
</dbReference>
<dbReference type="EMBL" id="ADOS01001567">
    <property type="status" value="NOT_ANNOTATED_CDS"/>
    <property type="molecule type" value="Genomic_DNA"/>
</dbReference>
<dbReference type="GO" id="GO:1990575">
    <property type="term" value="P:mitochondrial L-ornithine transmembrane transport"/>
    <property type="evidence" value="ECO:0007669"/>
    <property type="project" value="TreeGrafter"/>
</dbReference>
<dbReference type="GO" id="GO:0000064">
    <property type="term" value="F:L-ornithine transmembrane transporter activity"/>
    <property type="evidence" value="ECO:0007669"/>
    <property type="project" value="TreeGrafter"/>
</dbReference>
<dbReference type="PROSITE" id="PS50920">
    <property type="entry name" value="SOLCAR"/>
    <property type="match status" value="3"/>
</dbReference>
<dbReference type="InterPro" id="IPR050567">
    <property type="entry name" value="Mitochondrial_Carrier"/>
</dbReference>
<evidence type="ECO:0000256" key="7">
    <source>
        <dbReference type="ARBA" id="ARBA00023128"/>
    </source>
</evidence>
<dbReference type="InParanoid" id="K3XCD0"/>
<keyword evidence="12" id="KW-1185">Reference proteome</keyword>
<dbReference type="eggNOG" id="KOG0758">
    <property type="taxonomic scope" value="Eukaryota"/>
</dbReference>
<feature type="repeat" description="Solcar" evidence="9">
    <location>
        <begin position="106"/>
        <end position="196"/>
    </location>
</feature>
<dbReference type="Pfam" id="PF00153">
    <property type="entry name" value="Mito_carr"/>
    <property type="match status" value="3"/>
</dbReference>